<dbReference type="Pfam" id="PF05700">
    <property type="entry name" value="BCAS2"/>
    <property type="match status" value="1"/>
</dbReference>
<dbReference type="GO" id="GO:0008380">
    <property type="term" value="P:RNA splicing"/>
    <property type="evidence" value="ECO:0007669"/>
    <property type="project" value="UniProtKB-KW"/>
</dbReference>
<sequence length="212" mass="24568">MLPTSFTHFEALDSLPYIDHSITPQELRRVEQLVQNEVAHINTDEMHPAVGPLLPLSSNMDRFRQPLGERSDGGSISSEQHTQGIDMSRYTDFHDDHDNDDDNDSDNGEHVNHDRMYTSLAYSVLRERNASLALQNEESISSIRNAHLESLSKMELSYRDQLTKKRQRVEEINMERKRRQLDFMPTNELQEQTWQEGVNSMVDMGLHKSSEK</sequence>
<feature type="compositionally biased region" description="Basic and acidic residues" evidence="7">
    <location>
        <begin position="61"/>
        <end position="72"/>
    </location>
</feature>
<comment type="subcellular location">
    <subcellularLocation>
        <location evidence="1">Nucleus</location>
    </subcellularLocation>
</comment>
<dbReference type="EMBL" id="PEKT03000002">
    <property type="protein sequence ID" value="KAK8440733.1"/>
    <property type="molecule type" value="Genomic_DNA"/>
</dbReference>
<feature type="region of interest" description="Disordered" evidence="7">
    <location>
        <begin position="53"/>
        <end position="112"/>
    </location>
</feature>
<dbReference type="PANTHER" id="PTHR13296:SF0">
    <property type="entry name" value="PRE-MRNA-SPLICING FACTOR SPF27"/>
    <property type="match status" value="1"/>
</dbReference>
<evidence type="ECO:0000256" key="6">
    <source>
        <dbReference type="ARBA" id="ARBA00023242"/>
    </source>
</evidence>
<evidence type="ECO:0000256" key="2">
    <source>
        <dbReference type="ARBA" id="ARBA00010788"/>
    </source>
</evidence>
<keyword evidence="4" id="KW-0747">Spliceosome</keyword>
<organism evidence="9">
    <name type="scientific">Candidozyma auris</name>
    <name type="common">Yeast</name>
    <name type="synonym">Candida auris</name>
    <dbReference type="NCBI Taxonomy" id="498019"/>
    <lineage>
        <taxon>Eukaryota</taxon>
        <taxon>Fungi</taxon>
        <taxon>Dikarya</taxon>
        <taxon>Ascomycota</taxon>
        <taxon>Saccharomycotina</taxon>
        <taxon>Pichiomycetes</taxon>
        <taxon>Metschnikowiaceae</taxon>
        <taxon>Candidozyma</taxon>
    </lineage>
</organism>
<gene>
    <name evidence="9" type="ORF">B9J08_000065</name>
    <name evidence="8" type="ORF">B9J08_02024</name>
</gene>
<comment type="caution">
    <text evidence="9">The sequence shown here is derived from an EMBL/GenBank/DDBJ whole genome shotgun (WGS) entry which is preliminary data.</text>
</comment>
<keyword evidence="3" id="KW-0507">mRNA processing</keyword>
<evidence type="ECO:0000256" key="4">
    <source>
        <dbReference type="ARBA" id="ARBA00022728"/>
    </source>
</evidence>
<dbReference type="GO" id="GO:0071013">
    <property type="term" value="C:catalytic step 2 spliceosome"/>
    <property type="evidence" value="ECO:0007669"/>
    <property type="project" value="TreeGrafter"/>
</dbReference>
<dbReference type="VEuPathDB" id="FungiDB:CJJ07_002893"/>
<dbReference type="EMBL" id="PEKT02000001">
    <property type="protein sequence ID" value="PIS58619.1"/>
    <property type="molecule type" value="Genomic_DNA"/>
</dbReference>
<dbReference type="AlphaFoldDB" id="A0A2H1A2H3"/>
<dbReference type="STRING" id="498019.A0A2H1A2H3"/>
<feature type="compositionally biased region" description="Polar residues" evidence="7">
    <location>
        <begin position="74"/>
        <end position="85"/>
    </location>
</feature>
<reference evidence="8 10" key="3">
    <citation type="journal article" date="2018" name="Nat. Commun.">
        <title>Genomic insights into multidrug-resistance, mating and virulence in Candida auris and related emerging species.</title>
        <authorList>
            <person name="Munoz J.F."/>
            <person name="Gade L."/>
            <person name="Chow N.A."/>
            <person name="Loparev V.N."/>
            <person name="Juieng P."/>
            <person name="Berkow E.L."/>
            <person name="Farrer R.A."/>
            <person name="Litvintseva A.P."/>
            <person name="Cuomo C.A."/>
        </authorList>
    </citation>
    <scope>GENOME REANNOTATION</scope>
    <source>
        <strain evidence="8 10">B8441</strain>
    </source>
</reference>
<proteinExistence type="inferred from homology"/>
<reference evidence="8" key="4">
    <citation type="submission" date="2024-03" db="EMBL/GenBank/DDBJ databases">
        <title>Improved genome assembly of Candida auris strain B8441 and annotation of B11205.</title>
        <authorList>
            <person name="Cauldron N.C."/>
            <person name="Shea T."/>
            <person name="Cuomo C.A."/>
        </authorList>
    </citation>
    <scope>NUCLEOTIDE SEQUENCE</scope>
    <source>
        <strain evidence="8">B8441</strain>
    </source>
</reference>
<protein>
    <recommendedName>
        <fullName evidence="11">Pre-mRNA-splicing factor SPF27</fullName>
    </recommendedName>
</protein>
<keyword evidence="5" id="KW-0508">mRNA splicing</keyword>
<accession>A0A2H1A2H3</accession>
<name>A0A2H1A2H3_CANAR</name>
<dbReference type="VEuPathDB" id="FungiDB:CJI96_0001502"/>
<dbReference type="OMA" id="PMHPLVD"/>
<dbReference type="GO" id="GO:0071011">
    <property type="term" value="C:precatalytic spliceosome"/>
    <property type="evidence" value="ECO:0007669"/>
    <property type="project" value="TreeGrafter"/>
</dbReference>
<accession>A0A5Q7YDL2</accession>
<evidence type="ECO:0000256" key="3">
    <source>
        <dbReference type="ARBA" id="ARBA00022664"/>
    </source>
</evidence>
<comment type="similarity">
    <text evidence="2">Belongs to the SPF27 family.</text>
</comment>
<evidence type="ECO:0000256" key="1">
    <source>
        <dbReference type="ARBA" id="ARBA00004123"/>
    </source>
</evidence>
<dbReference type="Proteomes" id="UP000230249">
    <property type="component" value="Unassembled WGS sequence"/>
</dbReference>
<dbReference type="VEuPathDB" id="FungiDB:CJJ09_002034"/>
<dbReference type="InterPro" id="IPR008409">
    <property type="entry name" value="SPF27"/>
</dbReference>
<dbReference type="VEuPathDB" id="FungiDB:CJI97_000071"/>
<evidence type="ECO:0000256" key="7">
    <source>
        <dbReference type="SAM" id="MobiDB-lite"/>
    </source>
</evidence>
<keyword evidence="10" id="KW-1185">Reference proteome</keyword>
<evidence type="ECO:0008006" key="11">
    <source>
        <dbReference type="Google" id="ProtNLM"/>
    </source>
</evidence>
<dbReference type="GO" id="GO:0000974">
    <property type="term" value="C:Prp19 complex"/>
    <property type="evidence" value="ECO:0007669"/>
    <property type="project" value="TreeGrafter"/>
</dbReference>
<evidence type="ECO:0000313" key="8">
    <source>
        <dbReference type="EMBL" id="KAK8440733.1"/>
    </source>
</evidence>
<evidence type="ECO:0000313" key="10">
    <source>
        <dbReference type="Proteomes" id="UP000230249"/>
    </source>
</evidence>
<keyword evidence="6" id="KW-0539">Nucleus</keyword>
<reference evidence="9" key="2">
    <citation type="submission" date="2017-11" db="EMBL/GenBank/DDBJ databases">
        <title>Candida auris genome assembly and annotation.</title>
        <authorList>
            <person name="Munoz J.F."/>
            <person name="Gade L.G."/>
            <person name="Chow N.A."/>
            <person name="Litvintseva A.P."/>
            <person name="Loparev V.N."/>
            <person name="Cuomo C.A."/>
        </authorList>
    </citation>
    <scope>NUCLEOTIDE SEQUENCE</scope>
    <source>
        <strain evidence="9">B8441</strain>
    </source>
</reference>
<dbReference type="VEuPathDB" id="FungiDB:QG37_05780"/>
<dbReference type="GO" id="GO:0006397">
    <property type="term" value="P:mRNA processing"/>
    <property type="evidence" value="ECO:0007669"/>
    <property type="project" value="UniProtKB-KW"/>
</dbReference>
<reference evidence="9 10" key="1">
    <citation type="journal article" date="2017" name="Clin. Infect. Dis.">
        <title>Simultaneous emergence of multidrug-resistant Candida auris on 3 continents confirmed by whole-genome sequencing and epidemiological analyses.</title>
        <authorList>
            <person name="Lockhart S.R."/>
            <person name="Etienne K.A."/>
            <person name="Vallabhaneni S."/>
            <person name="Farooqi J."/>
            <person name="Chowdhary A."/>
            <person name="Govender N.P."/>
            <person name="Colombo A.L."/>
            <person name="Calvo B."/>
            <person name="Cuomo C.A."/>
            <person name="Desjardins C.A."/>
            <person name="Berkow E.L."/>
            <person name="Castanheira M."/>
            <person name="Magobo R.E."/>
            <person name="Jabeen K."/>
            <person name="Asghar R.J."/>
            <person name="Meis J.F."/>
            <person name="Jackson B."/>
            <person name="Chiller T."/>
            <person name="Litvintseva A.P."/>
        </authorList>
    </citation>
    <scope>NUCLEOTIDE SEQUENCE [LARGE SCALE GENOMIC DNA]</scope>
    <source>
        <strain evidence="9 10">B8441</strain>
    </source>
</reference>
<evidence type="ECO:0000313" key="9">
    <source>
        <dbReference type="EMBL" id="PIS58619.1"/>
    </source>
</evidence>
<evidence type="ECO:0000256" key="5">
    <source>
        <dbReference type="ARBA" id="ARBA00023187"/>
    </source>
</evidence>
<dbReference type="VEuPathDB" id="FungiDB:B9J08_000065"/>
<dbReference type="PANTHER" id="PTHR13296">
    <property type="entry name" value="BCAS2 PROTEIN"/>
    <property type="match status" value="1"/>
</dbReference>